<dbReference type="Proteomes" id="UP000247772">
    <property type="component" value="Unassembled WGS sequence"/>
</dbReference>
<accession>A0A2V4TRM9</accession>
<dbReference type="RefSeq" id="WP_110857467.1">
    <property type="nucleotide sequence ID" value="NZ_QJSQ01000038.1"/>
</dbReference>
<organism evidence="2 3">
    <name type="scientific">Paraburkholderia silvatlantica</name>
    <dbReference type="NCBI Taxonomy" id="321895"/>
    <lineage>
        <taxon>Bacteria</taxon>
        <taxon>Pseudomonadati</taxon>
        <taxon>Pseudomonadota</taxon>
        <taxon>Betaproteobacteria</taxon>
        <taxon>Burkholderiales</taxon>
        <taxon>Burkholderiaceae</taxon>
        <taxon>Paraburkholderia</taxon>
    </lineage>
</organism>
<feature type="signal peptide" evidence="1">
    <location>
        <begin position="1"/>
        <end position="21"/>
    </location>
</feature>
<sequence>MKRIALSLIIFGAFAAPAAFAKCWGNDAFQNCVDESGNSYAVQRFGNTSTVNGYQQKLPGEAWEQTGASIGDTTFITGQAADGSTWTETITNYGNGTRTISGMDGKGLVYNKYCTASGCN</sequence>
<dbReference type="OrthoDB" id="561052at2"/>
<proteinExistence type="predicted"/>
<gene>
    <name evidence="2" type="ORF">C7410_13843</name>
</gene>
<evidence type="ECO:0000313" key="3">
    <source>
        <dbReference type="Proteomes" id="UP000247772"/>
    </source>
</evidence>
<dbReference type="EMBL" id="QJSQ01000038">
    <property type="protein sequence ID" value="PYE14505.1"/>
    <property type="molecule type" value="Genomic_DNA"/>
</dbReference>
<evidence type="ECO:0000313" key="2">
    <source>
        <dbReference type="EMBL" id="PYE14505.1"/>
    </source>
</evidence>
<evidence type="ECO:0000256" key="1">
    <source>
        <dbReference type="SAM" id="SignalP"/>
    </source>
</evidence>
<dbReference type="AlphaFoldDB" id="A0A2V4TRM9"/>
<keyword evidence="1" id="KW-0732">Signal</keyword>
<name>A0A2V4TRM9_9BURK</name>
<comment type="caution">
    <text evidence="2">The sequence shown here is derived from an EMBL/GenBank/DDBJ whole genome shotgun (WGS) entry which is preliminary data.</text>
</comment>
<feature type="chain" id="PRO_5015914574" evidence="1">
    <location>
        <begin position="22"/>
        <end position="120"/>
    </location>
</feature>
<protein>
    <submittedName>
        <fullName evidence="2">Uncharacterized protein</fullName>
    </submittedName>
</protein>
<reference evidence="2 3" key="1">
    <citation type="submission" date="2018-06" db="EMBL/GenBank/DDBJ databases">
        <title>Genomic Encyclopedia of Type Strains, Phase IV (KMG-V): Genome sequencing to study the core and pangenomes of soil and plant-associated prokaryotes.</title>
        <authorList>
            <person name="Whitman W."/>
        </authorList>
    </citation>
    <scope>NUCLEOTIDE SEQUENCE [LARGE SCALE GENOMIC DNA]</scope>
    <source>
        <strain evidence="2 3">SRCL-318</strain>
    </source>
</reference>